<comment type="caution">
    <text evidence="11">The sequence shown here is derived from an EMBL/GenBank/DDBJ whole genome shotgun (WGS) entry which is preliminary data.</text>
</comment>
<comment type="pathway">
    <text evidence="9">Amino-acid degradation; L-tryptophan degradation via kynurenine pathway; L-kynurenine from L-tryptophan: step 1/2.</text>
</comment>
<dbReference type="SUPFAM" id="SSF140959">
    <property type="entry name" value="Indolic compounds 2,3-dioxygenase-like"/>
    <property type="match status" value="1"/>
</dbReference>
<keyword evidence="3 9" id="KW-0479">Metal-binding</keyword>
<dbReference type="OrthoDB" id="9776847at2"/>
<protein>
    <recommendedName>
        <fullName evidence="9">Tryptophan 2,3-dioxygenase</fullName>
        <shortName evidence="9">TDO</shortName>
        <ecNumber evidence="9">1.13.11.11</ecNumber>
    </recommendedName>
    <alternativeName>
        <fullName evidence="9">Tryptamin 2,3-dioxygenase</fullName>
    </alternativeName>
    <alternativeName>
        <fullName evidence="9">Tryptophan oxygenase</fullName>
        <shortName evidence="9">TO</shortName>
        <shortName evidence="9">TRPO</shortName>
    </alternativeName>
    <alternativeName>
        <fullName evidence="9">Tryptophan pyrrolase</fullName>
    </alternativeName>
    <alternativeName>
        <fullName evidence="9">Tryptophanase</fullName>
    </alternativeName>
</protein>
<dbReference type="Gene3D" id="1.20.58.480">
    <property type="match status" value="1"/>
</dbReference>
<dbReference type="EMBL" id="UPHM01000021">
    <property type="protein sequence ID" value="VAZ89539.1"/>
    <property type="molecule type" value="Genomic_DNA"/>
</dbReference>
<comment type="cofactor">
    <cofactor evidence="9">
        <name>heme</name>
        <dbReference type="ChEBI" id="CHEBI:30413"/>
    </cofactor>
    <text evidence="9">Binds 1 heme group per subunit.</text>
</comment>
<evidence type="ECO:0000256" key="10">
    <source>
        <dbReference type="SAM" id="MobiDB-lite"/>
    </source>
</evidence>
<dbReference type="HAMAP" id="MF_01972">
    <property type="entry name" value="T23O"/>
    <property type="match status" value="1"/>
</dbReference>
<evidence type="ECO:0000256" key="9">
    <source>
        <dbReference type="HAMAP-Rule" id="MF_01972"/>
    </source>
</evidence>
<feature type="binding site" evidence="9">
    <location>
        <begin position="99"/>
        <end position="103"/>
    </location>
    <ligand>
        <name>substrate</name>
    </ligand>
</feature>
<dbReference type="FunFam" id="1.20.58.480:FF:000001">
    <property type="entry name" value="Tryptophan 2,3-dioxygenase"/>
    <property type="match status" value="1"/>
</dbReference>
<dbReference type="GO" id="GO:0020037">
    <property type="term" value="F:heme binding"/>
    <property type="evidence" value="ECO:0007669"/>
    <property type="project" value="UniProtKB-UniRule"/>
</dbReference>
<organism evidence="11 13">
    <name type="scientific">Mycobacterium persicum</name>
    <dbReference type="NCBI Taxonomy" id="1487726"/>
    <lineage>
        <taxon>Bacteria</taxon>
        <taxon>Bacillati</taxon>
        <taxon>Actinomycetota</taxon>
        <taxon>Actinomycetes</taxon>
        <taxon>Mycobacteriales</taxon>
        <taxon>Mycobacteriaceae</taxon>
        <taxon>Mycobacterium</taxon>
    </lineage>
</organism>
<comment type="similarity">
    <text evidence="9">Belongs to the tryptophan 2,3-dioxygenase family.</text>
</comment>
<dbReference type="GeneID" id="66599891"/>
<dbReference type="Proteomes" id="UP000271464">
    <property type="component" value="Unassembled WGS sequence"/>
</dbReference>
<evidence type="ECO:0000313" key="13">
    <source>
        <dbReference type="Proteomes" id="UP000192335"/>
    </source>
</evidence>
<dbReference type="GO" id="GO:0046872">
    <property type="term" value="F:metal ion binding"/>
    <property type="evidence" value="ECO:0007669"/>
    <property type="project" value="UniProtKB-KW"/>
</dbReference>
<gene>
    <name evidence="9 12" type="primary">kynA</name>
    <name evidence="11" type="ORF">B4U45_21095</name>
    <name evidence="12" type="ORF">LAUMK4_01098</name>
</gene>
<evidence type="ECO:0000256" key="1">
    <source>
        <dbReference type="ARBA" id="ARBA00011881"/>
    </source>
</evidence>
<feature type="region of interest" description="Disordered" evidence="10">
    <location>
        <begin position="22"/>
        <end position="43"/>
    </location>
</feature>
<keyword evidence="2 9" id="KW-0349">Heme</keyword>
<dbReference type="GO" id="GO:0019442">
    <property type="term" value="P:L-tryptophan catabolic process to acetyl-CoA"/>
    <property type="evidence" value="ECO:0007669"/>
    <property type="project" value="TreeGrafter"/>
</dbReference>
<reference evidence="11 13" key="1">
    <citation type="submission" date="2017-02" db="EMBL/GenBank/DDBJ databases">
        <title>Mycobacterium kansasii genomes.</title>
        <authorList>
            <person name="Borowka P."/>
            <person name="Strapagiel D."/>
            <person name="Marciniak B."/>
            <person name="Lach J."/>
            <person name="Bakula Z."/>
            <person name="Van Ingen J."/>
            <person name="Safianowska A."/>
            <person name="Brzostek A."/>
            <person name="Dziadek J."/>
            <person name="Jagielski T."/>
        </authorList>
    </citation>
    <scope>NUCLEOTIDE SEQUENCE [LARGE SCALE GENOMIC DNA]</scope>
    <source>
        <strain evidence="11 13">12MK</strain>
    </source>
</reference>
<reference evidence="12 14" key="2">
    <citation type="submission" date="2018-09" db="EMBL/GenBank/DDBJ databases">
        <authorList>
            <person name="Tagini F."/>
        </authorList>
    </citation>
    <scope>NUCLEOTIDE SEQUENCE [LARGE SCALE GENOMIC DNA]</scope>
    <source>
        <strain evidence="12 14">MK4</strain>
    </source>
</reference>
<evidence type="ECO:0000256" key="5">
    <source>
        <dbReference type="ARBA" id="ARBA00023002"/>
    </source>
</evidence>
<sequence length="330" mass="36917">MQLKSISSNSNVQIEIQRALGCPAETSSNSPSRSNNSNQVEEAEVSASDFAPASYVAASDHDDGRSTFGTQRSYAEYLQLEKLLSAQRLISDDPTEMLFIVQHQTAELWMKLLLHELKLATTAICADMLQEASRKLTRVKLIIQQLVYSWDLISTIRPIEFSAIRKSLGTASGMHSYLFCAIQYRLGNKDPKIMEQYQDGRAIHHEVADAYVAPSLYAGVIDLLAQRGFTISPSVLSRDQKLPTCCDTSVEAAWLTINQNPNHYGDLFDLGETLVDIEDAMRQWSFRHLTTAERIIGRKKGTGGTSGVAYLRKKLDVVLFPELWHLRTAM</sequence>
<dbReference type="AlphaFoldDB" id="A0A8E2LR90"/>
<evidence type="ECO:0000313" key="11">
    <source>
        <dbReference type="EMBL" id="ORC10459.1"/>
    </source>
</evidence>
<evidence type="ECO:0000256" key="4">
    <source>
        <dbReference type="ARBA" id="ARBA00022964"/>
    </source>
</evidence>
<dbReference type="EC" id="1.13.11.11" evidence="9"/>
<accession>A0A8E2LR90</accession>
<keyword evidence="14" id="KW-1185">Reference proteome</keyword>
<comment type="catalytic activity">
    <reaction evidence="8 9">
        <text>L-tryptophan + O2 = N-formyl-L-kynurenine</text>
        <dbReference type="Rhea" id="RHEA:24536"/>
        <dbReference type="ChEBI" id="CHEBI:15379"/>
        <dbReference type="ChEBI" id="CHEBI:57912"/>
        <dbReference type="ChEBI" id="CHEBI:58629"/>
        <dbReference type="EC" id="1.13.11.11"/>
    </reaction>
</comment>
<dbReference type="GO" id="GO:0004833">
    <property type="term" value="F:L-tryptophan 2,3-dioxygenase activity"/>
    <property type="evidence" value="ECO:0007669"/>
    <property type="project" value="UniProtKB-UniRule"/>
</dbReference>
<evidence type="ECO:0000256" key="6">
    <source>
        <dbReference type="ARBA" id="ARBA00023004"/>
    </source>
</evidence>
<evidence type="ECO:0000313" key="12">
    <source>
        <dbReference type="EMBL" id="VAZ89539.1"/>
    </source>
</evidence>
<dbReference type="RefSeq" id="WP_082275485.1">
    <property type="nucleotide sequence ID" value="NZ_LWCM01000096.1"/>
</dbReference>
<keyword evidence="4 9" id="KW-0223">Dioxygenase</keyword>
<evidence type="ECO:0000313" key="14">
    <source>
        <dbReference type="Proteomes" id="UP000271464"/>
    </source>
</evidence>
<feature type="binding site" description="axial binding residue" evidence="9">
    <location>
        <position position="288"/>
    </location>
    <ligand>
        <name>heme</name>
        <dbReference type="ChEBI" id="CHEBI:30413"/>
    </ligand>
    <ligandPart>
        <name>Fe</name>
        <dbReference type="ChEBI" id="CHEBI:18248"/>
    </ligandPart>
</feature>
<keyword evidence="6 9" id="KW-0408">Iron</keyword>
<dbReference type="GO" id="GO:0019441">
    <property type="term" value="P:L-tryptophan catabolic process to kynurenine"/>
    <property type="evidence" value="ECO:0007669"/>
    <property type="project" value="UniProtKB-UniRule"/>
</dbReference>
<dbReference type="Proteomes" id="UP000192335">
    <property type="component" value="Unassembled WGS sequence"/>
</dbReference>
<dbReference type="PANTHER" id="PTHR10138:SF0">
    <property type="entry name" value="TRYPTOPHAN 2,3-DIOXYGENASE"/>
    <property type="match status" value="1"/>
</dbReference>
<evidence type="ECO:0000256" key="3">
    <source>
        <dbReference type="ARBA" id="ARBA00022723"/>
    </source>
</evidence>
<dbReference type="PANTHER" id="PTHR10138">
    <property type="entry name" value="TRYPTOPHAN 2,3-DIOXYGENASE"/>
    <property type="match status" value="1"/>
</dbReference>
<comment type="subunit">
    <text evidence="1 9">Homotetramer.</text>
</comment>
<dbReference type="InterPro" id="IPR037217">
    <property type="entry name" value="Trp/Indoleamine_2_3_dOase-like"/>
</dbReference>
<feature type="binding site" evidence="9">
    <location>
        <position position="165"/>
    </location>
    <ligand>
        <name>substrate</name>
    </ligand>
</feature>
<comment type="function">
    <text evidence="9">Heme-dependent dioxygenase that catalyzes the oxidative cleavage of the L-tryptophan (L-Trp) pyrrole ring and converts L-tryptophan to N-formyl-L-kynurenine. Catalyzes the oxidative cleavage of the indole moiety.</text>
</comment>
<comment type="caution">
    <text evidence="9">Lacks conserved residue(s) required for the propagation of feature annotation.</text>
</comment>
<proteinExistence type="inferred from homology"/>
<keyword evidence="7 9" id="KW-0823">Tryptophan catabolism</keyword>
<dbReference type="UniPathway" id="UPA00333">
    <property type="reaction ID" value="UER00453"/>
</dbReference>
<name>A0A8E2LR90_9MYCO</name>
<evidence type="ECO:0000256" key="8">
    <source>
        <dbReference type="ARBA" id="ARBA00050412"/>
    </source>
</evidence>
<evidence type="ECO:0000256" key="2">
    <source>
        <dbReference type="ARBA" id="ARBA00022617"/>
    </source>
</evidence>
<dbReference type="Pfam" id="PF03301">
    <property type="entry name" value="Trp_dioxygenase"/>
    <property type="match status" value="2"/>
</dbReference>
<dbReference type="EMBL" id="MWQA01000001">
    <property type="protein sequence ID" value="ORC10459.1"/>
    <property type="molecule type" value="Genomic_DNA"/>
</dbReference>
<evidence type="ECO:0000256" key="7">
    <source>
        <dbReference type="ARBA" id="ARBA00023079"/>
    </source>
</evidence>
<dbReference type="InterPro" id="IPR004981">
    <property type="entry name" value="Trp_2_3_dOase"/>
</dbReference>
<keyword evidence="5 9" id="KW-0560">Oxidoreductase</keyword>
<feature type="compositionally biased region" description="Low complexity" evidence="10">
    <location>
        <begin position="27"/>
        <end position="38"/>
    </location>
</feature>
<feature type="binding site" evidence="9">
    <location>
        <position position="302"/>
    </location>
    <ligand>
        <name>substrate</name>
    </ligand>
</feature>